<dbReference type="Proteomes" id="UP001054252">
    <property type="component" value="Unassembled WGS sequence"/>
</dbReference>
<evidence type="ECO:0008006" key="4">
    <source>
        <dbReference type="Google" id="ProtNLM"/>
    </source>
</evidence>
<reference evidence="2 3" key="1">
    <citation type="journal article" date="2021" name="Commun. Biol.">
        <title>The genome of Shorea leprosula (Dipterocarpaceae) highlights the ecological relevance of drought in aseasonal tropical rainforests.</title>
        <authorList>
            <person name="Ng K.K.S."/>
            <person name="Kobayashi M.J."/>
            <person name="Fawcett J.A."/>
            <person name="Hatakeyama M."/>
            <person name="Paape T."/>
            <person name="Ng C.H."/>
            <person name="Ang C.C."/>
            <person name="Tnah L.H."/>
            <person name="Lee C.T."/>
            <person name="Nishiyama T."/>
            <person name="Sese J."/>
            <person name="O'Brien M.J."/>
            <person name="Copetti D."/>
            <person name="Mohd Noor M.I."/>
            <person name="Ong R.C."/>
            <person name="Putra M."/>
            <person name="Sireger I.Z."/>
            <person name="Indrioko S."/>
            <person name="Kosugi Y."/>
            <person name="Izuno A."/>
            <person name="Isagi Y."/>
            <person name="Lee S.L."/>
            <person name="Shimizu K.K."/>
        </authorList>
    </citation>
    <scope>NUCLEOTIDE SEQUENCE [LARGE SCALE GENOMIC DNA]</scope>
    <source>
        <strain evidence="2">214</strain>
    </source>
</reference>
<evidence type="ECO:0000256" key="1">
    <source>
        <dbReference type="SAM" id="Phobius"/>
    </source>
</evidence>
<keyword evidence="1" id="KW-0812">Transmembrane</keyword>
<keyword evidence="1" id="KW-0472">Membrane</keyword>
<gene>
    <name evidence="2" type="ORF">SLEP1_g8322</name>
</gene>
<name>A0AAV5I1A1_9ROSI</name>
<feature type="transmembrane region" description="Helical" evidence="1">
    <location>
        <begin position="27"/>
        <end position="50"/>
    </location>
</feature>
<evidence type="ECO:0000313" key="2">
    <source>
        <dbReference type="EMBL" id="GKU94898.1"/>
    </source>
</evidence>
<comment type="caution">
    <text evidence="2">The sequence shown here is derived from an EMBL/GenBank/DDBJ whole genome shotgun (WGS) entry which is preliminary data.</text>
</comment>
<accession>A0AAV5I1A1</accession>
<dbReference type="AlphaFoldDB" id="A0AAV5I1A1"/>
<keyword evidence="1" id="KW-1133">Transmembrane helix</keyword>
<dbReference type="EMBL" id="BPVZ01000008">
    <property type="protein sequence ID" value="GKU94898.1"/>
    <property type="molecule type" value="Genomic_DNA"/>
</dbReference>
<proteinExistence type="predicted"/>
<protein>
    <recommendedName>
        <fullName evidence="4">CASP-like protein</fullName>
    </recommendedName>
</protein>
<sequence>MAQVLAAVMNGLRSIVRALWGLQERRFFATFDAVMSAAVSLTTALVVCLLSSTNGLRAEVAVAYI</sequence>
<evidence type="ECO:0000313" key="3">
    <source>
        <dbReference type="Proteomes" id="UP001054252"/>
    </source>
</evidence>
<keyword evidence="3" id="KW-1185">Reference proteome</keyword>
<organism evidence="2 3">
    <name type="scientific">Rubroshorea leprosula</name>
    <dbReference type="NCBI Taxonomy" id="152421"/>
    <lineage>
        <taxon>Eukaryota</taxon>
        <taxon>Viridiplantae</taxon>
        <taxon>Streptophyta</taxon>
        <taxon>Embryophyta</taxon>
        <taxon>Tracheophyta</taxon>
        <taxon>Spermatophyta</taxon>
        <taxon>Magnoliopsida</taxon>
        <taxon>eudicotyledons</taxon>
        <taxon>Gunneridae</taxon>
        <taxon>Pentapetalae</taxon>
        <taxon>rosids</taxon>
        <taxon>malvids</taxon>
        <taxon>Malvales</taxon>
        <taxon>Dipterocarpaceae</taxon>
        <taxon>Rubroshorea</taxon>
    </lineage>
</organism>